<keyword evidence="1" id="KW-1133">Transmembrane helix</keyword>
<evidence type="ECO:0008006" key="4">
    <source>
        <dbReference type="Google" id="ProtNLM"/>
    </source>
</evidence>
<gene>
    <name evidence="2" type="ORF">SNF14_11190</name>
</gene>
<keyword evidence="1" id="KW-0472">Membrane</keyword>
<name>A0ABU5EN71_9FLAO</name>
<evidence type="ECO:0000313" key="2">
    <source>
        <dbReference type="EMBL" id="MDY2587904.1"/>
    </source>
</evidence>
<keyword evidence="1" id="KW-0812">Transmembrane</keyword>
<evidence type="ECO:0000256" key="1">
    <source>
        <dbReference type="SAM" id="Phobius"/>
    </source>
</evidence>
<comment type="caution">
    <text evidence="2">The sequence shown here is derived from an EMBL/GenBank/DDBJ whole genome shotgun (WGS) entry which is preliminary data.</text>
</comment>
<sequence>MKTNYLLPHRYKIIGWVLLILGVISGLVFFNQDFESDMLKMDVFAIYNGEDIFNKDGGFFKIIENNSILDEITALSIIFGGLIVGFTKEKVEDEFIFKLRNDSLVWAIIVNYIILIFTIIFIYEFTFFNVLVYNMFTPLLFFIFRFNFLKYRS</sequence>
<dbReference type="RefSeq" id="WP_320556255.1">
    <property type="nucleotide sequence ID" value="NZ_JAXDAE010000011.1"/>
</dbReference>
<dbReference type="Proteomes" id="UP001285855">
    <property type="component" value="Unassembled WGS sequence"/>
</dbReference>
<feature type="transmembrane region" description="Helical" evidence="1">
    <location>
        <begin position="104"/>
        <end position="125"/>
    </location>
</feature>
<keyword evidence="3" id="KW-1185">Reference proteome</keyword>
<proteinExistence type="predicted"/>
<organism evidence="2 3">
    <name type="scientific">Winogradskyella aquimaris</name>
    <dbReference type="NCBI Taxonomy" id="864074"/>
    <lineage>
        <taxon>Bacteria</taxon>
        <taxon>Pseudomonadati</taxon>
        <taxon>Bacteroidota</taxon>
        <taxon>Flavobacteriia</taxon>
        <taxon>Flavobacteriales</taxon>
        <taxon>Flavobacteriaceae</taxon>
        <taxon>Winogradskyella</taxon>
    </lineage>
</organism>
<accession>A0ABU5EN71</accession>
<evidence type="ECO:0000313" key="3">
    <source>
        <dbReference type="Proteomes" id="UP001285855"/>
    </source>
</evidence>
<reference evidence="2 3" key="1">
    <citation type="submission" date="2023-11" db="EMBL/GenBank/DDBJ databases">
        <title>Winogradskyella pelagius sp. nov., isolated from coastal sediment.</title>
        <authorList>
            <person name="Li F."/>
        </authorList>
    </citation>
    <scope>NUCLEOTIDE SEQUENCE [LARGE SCALE GENOMIC DNA]</scope>
    <source>
        <strain evidence="2 3">KCTC 23502</strain>
    </source>
</reference>
<feature type="transmembrane region" description="Helical" evidence="1">
    <location>
        <begin position="13"/>
        <end position="31"/>
    </location>
</feature>
<protein>
    <recommendedName>
        <fullName evidence="4">Exosortase F-associated protein</fullName>
    </recommendedName>
</protein>
<feature type="transmembrane region" description="Helical" evidence="1">
    <location>
        <begin position="131"/>
        <end position="148"/>
    </location>
</feature>
<dbReference type="EMBL" id="JAXDAE010000011">
    <property type="protein sequence ID" value="MDY2587904.1"/>
    <property type="molecule type" value="Genomic_DNA"/>
</dbReference>